<dbReference type="Gene3D" id="1.10.150.240">
    <property type="entry name" value="Putative phosphatase, domain 2"/>
    <property type="match status" value="1"/>
</dbReference>
<proteinExistence type="inferred from homology"/>
<dbReference type="Pfam" id="PF00702">
    <property type="entry name" value="Hydrolase"/>
    <property type="match status" value="1"/>
</dbReference>
<dbReference type="SUPFAM" id="SSF56784">
    <property type="entry name" value="HAD-like"/>
    <property type="match status" value="1"/>
</dbReference>
<dbReference type="SFLD" id="SFLDS00003">
    <property type="entry name" value="Haloacid_Dehalogenase"/>
    <property type="match status" value="1"/>
</dbReference>
<comment type="caution">
    <text evidence="5">The sequence shown here is derived from an EMBL/GenBank/DDBJ whole genome shotgun (WGS) entry which is preliminary data.</text>
</comment>
<dbReference type="STRING" id="1454373.ACMU_00370"/>
<dbReference type="Gene3D" id="3.40.50.1000">
    <property type="entry name" value="HAD superfamily/HAD-like"/>
    <property type="match status" value="1"/>
</dbReference>
<evidence type="ECO:0000256" key="4">
    <source>
        <dbReference type="ARBA" id="ARBA00022842"/>
    </source>
</evidence>
<keyword evidence="4" id="KW-0460">Magnesium</keyword>
<dbReference type="EMBL" id="JFKE01000001">
    <property type="protein sequence ID" value="KAJ56980.1"/>
    <property type="molecule type" value="Genomic_DNA"/>
</dbReference>
<dbReference type="AlphaFoldDB" id="A0A037ZMX0"/>
<evidence type="ECO:0000313" key="6">
    <source>
        <dbReference type="Proteomes" id="UP000026249"/>
    </source>
</evidence>
<evidence type="ECO:0000256" key="2">
    <source>
        <dbReference type="ARBA" id="ARBA00006171"/>
    </source>
</evidence>
<sequence length="216" mass="22976">MTHPPKAVIFDCDGVLVDSEPITNDILHENLAQHGLHIPRDRIEELFVGGTIAGVGDTAREMGAALPDDWVDQIYAAIYARLRAGTPLVAEVLGVLDALDARGIAYAVGSNGSMDKMQITLGQNGLWDRFAGRMFSAHVHAKPKPEPDLYLLAAEQLGVAPADCVVVDDSPSGCIAAQRASIRCFGYAERSDPARLTPHGAIPVASMAELRAKLGV</sequence>
<dbReference type="RefSeq" id="WP_035255137.1">
    <property type="nucleotide sequence ID" value="NZ_JFKE01000001.1"/>
</dbReference>
<comment type="similarity">
    <text evidence="2">Belongs to the HAD-like hydrolase superfamily. CbbY/CbbZ/Gph/YieH family.</text>
</comment>
<dbReference type="SFLD" id="SFLDG01129">
    <property type="entry name" value="C1.5:_HAD__Beta-PGM__Phosphata"/>
    <property type="match status" value="1"/>
</dbReference>
<dbReference type="NCBIfam" id="TIGR01509">
    <property type="entry name" value="HAD-SF-IA-v3"/>
    <property type="match status" value="1"/>
</dbReference>
<dbReference type="InterPro" id="IPR023214">
    <property type="entry name" value="HAD_sf"/>
</dbReference>
<dbReference type="InterPro" id="IPR036412">
    <property type="entry name" value="HAD-like_sf"/>
</dbReference>
<protein>
    <recommendedName>
        <fullName evidence="7">Hydrolase</fullName>
    </recommendedName>
</protein>
<keyword evidence="3" id="KW-0479">Metal-binding</keyword>
<dbReference type="Proteomes" id="UP000026249">
    <property type="component" value="Unassembled WGS sequence"/>
</dbReference>
<dbReference type="PANTHER" id="PTHR46193:SF10">
    <property type="entry name" value="6-PHOSPHOGLUCONATE PHOSPHATASE"/>
    <property type="match status" value="1"/>
</dbReference>
<dbReference type="InterPro" id="IPR006439">
    <property type="entry name" value="HAD-SF_hydro_IA"/>
</dbReference>
<dbReference type="GO" id="GO:0003824">
    <property type="term" value="F:catalytic activity"/>
    <property type="evidence" value="ECO:0007669"/>
    <property type="project" value="UniProtKB-ARBA"/>
</dbReference>
<evidence type="ECO:0000313" key="5">
    <source>
        <dbReference type="EMBL" id="KAJ56980.1"/>
    </source>
</evidence>
<dbReference type="InterPro" id="IPR051600">
    <property type="entry name" value="Beta-PGM-like"/>
</dbReference>
<keyword evidence="6" id="KW-1185">Reference proteome</keyword>
<evidence type="ECO:0000256" key="3">
    <source>
        <dbReference type="ARBA" id="ARBA00022723"/>
    </source>
</evidence>
<evidence type="ECO:0000256" key="1">
    <source>
        <dbReference type="ARBA" id="ARBA00001946"/>
    </source>
</evidence>
<dbReference type="InterPro" id="IPR023198">
    <property type="entry name" value="PGP-like_dom2"/>
</dbReference>
<dbReference type="PANTHER" id="PTHR46193">
    <property type="entry name" value="6-PHOSPHOGLUCONATE PHOSPHATASE"/>
    <property type="match status" value="1"/>
</dbReference>
<name>A0A037ZMX0_9RHOB</name>
<dbReference type="GO" id="GO:0046872">
    <property type="term" value="F:metal ion binding"/>
    <property type="evidence" value="ECO:0007669"/>
    <property type="project" value="UniProtKB-KW"/>
</dbReference>
<comment type="cofactor">
    <cofactor evidence="1">
        <name>Mg(2+)</name>
        <dbReference type="ChEBI" id="CHEBI:18420"/>
    </cofactor>
</comment>
<dbReference type="OrthoDB" id="9797743at2"/>
<reference evidence="5 6" key="1">
    <citation type="submission" date="2014-03" db="EMBL/GenBank/DDBJ databases">
        <title>Draft Genome Sequence of Actibacterium mucosum KCTC 23349, a Marine Alphaproteobacterium with Complex Ionic Requirements Isolated from Mediterranean Seawater at Malvarrosa Beach, Valencia, Spain.</title>
        <authorList>
            <person name="Arahal D.R."/>
            <person name="Shao Z."/>
            <person name="Lai Q."/>
            <person name="Pujalte M.J."/>
        </authorList>
    </citation>
    <scope>NUCLEOTIDE SEQUENCE [LARGE SCALE GENOMIC DNA]</scope>
    <source>
        <strain evidence="5 6">KCTC 23349</strain>
    </source>
</reference>
<accession>A0A037ZMX0</accession>
<organism evidence="5 6">
    <name type="scientific">Actibacterium mucosum KCTC 23349</name>
    <dbReference type="NCBI Taxonomy" id="1454373"/>
    <lineage>
        <taxon>Bacteria</taxon>
        <taxon>Pseudomonadati</taxon>
        <taxon>Pseudomonadota</taxon>
        <taxon>Alphaproteobacteria</taxon>
        <taxon>Rhodobacterales</taxon>
        <taxon>Roseobacteraceae</taxon>
        <taxon>Actibacterium</taxon>
    </lineage>
</organism>
<evidence type="ECO:0008006" key="7">
    <source>
        <dbReference type="Google" id="ProtNLM"/>
    </source>
</evidence>
<gene>
    <name evidence="5" type="ORF">ACMU_00370</name>
</gene>